<keyword evidence="13" id="KW-1185">Reference proteome</keyword>
<dbReference type="CDD" id="cd07987">
    <property type="entry name" value="LPLAT_MGAT-like"/>
    <property type="match status" value="1"/>
</dbReference>
<protein>
    <recommendedName>
        <fullName evidence="11">Acyltransferase</fullName>
        <ecNumber evidence="11">2.3.1.-</ecNumber>
    </recommendedName>
</protein>
<dbReference type="Pfam" id="PF03982">
    <property type="entry name" value="DAGAT"/>
    <property type="match status" value="1"/>
</dbReference>
<reference evidence="12 13" key="1">
    <citation type="journal article" date="2015" name="Genome Biol. Evol.">
        <title>Comparative Genomics of a Bacterivorous Green Alga Reveals Evolutionary Causalities and Consequences of Phago-Mixotrophic Mode of Nutrition.</title>
        <authorList>
            <person name="Burns J.A."/>
            <person name="Paasch A."/>
            <person name="Narechania A."/>
            <person name="Kim E."/>
        </authorList>
    </citation>
    <scope>NUCLEOTIDE SEQUENCE [LARGE SCALE GENOMIC DNA]</scope>
    <source>
        <strain evidence="12 13">PLY_AMNH</strain>
    </source>
</reference>
<dbReference type="PANTHER" id="PTHR12317:SF63">
    <property type="entry name" value="DIACYLGLYCEROL O-ACYLTRANSFERASE 2"/>
    <property type="match status" value="1"/>
</dbReference>
<comment type="caution">
    <text evidence="11">Lacks conserved residue(s) required for the propagation of feature annotation.</text>
</comment>
<keyword evidence="9 11" id="KW-0472">Membrane</keyword>
<name>A0AAE0H0W2_9CHLO</name>
<dbReference type="PANTHER" id="PTHR12317">
    <property type="entry name" value="DIACYLGLYCEROL O-ACYLTRANSFERASE"/>
    <property type="match status" value="1"/>
</dbReference>
<evidence type="ECO:0000256" key="3">
    <source>
        <dbReference type="ARBA" id="ARBA00022516"/>
    </source>
</evidence>
<dbReference type="EMBL" id="LGRX02000705">
    <property type="protein sequence ID" value="KAK3287817.1"/>
    <property type="molecule type" value="Genomic_DNA"/>
</dbReference>
<keyword evidence="8" id="KW-0443">Lipid metabolism</keyword>
<accession>A0AAE0H0W2</accession>
<gene>
    <name evidence="12" type="ORF">CYMTET_4689</name>
</gene>
<sequence>MNISQLTALSIWMGLFHVNLVILLVELYFLPHPGAFACLFIHILLGFWPRITFPRWGESLAGWVVTVAHDYFPLTMQCEDENAFKADKPYIIGLEPHAVLPVAICGFAEGGNILPAELNKKGRKIGHSSGAIFHVPLVRHLWSWLGLRSVSRSEMSKHLKKNRACILVPGGVQEIMYLDKEVETIFLRKRTGFVKLALQHGAPLVPAFAFGLHKTYSWASLLPQSVMLKLSRFMGFAPLAFWGVCGGPLPQQHPIHIVLGKPIEVPTVAEPSKDEVQKYLDVFITAMEDIFEKNKDKMPDCPQKLKIL</sequence>
<keyword evidence="4 11" id="KW-0808">Transferase</keyword>
<dbReference type="AlphaFoldDB" id="A0AAE0H0W2"/>
<keyword evidence="10" id="KW-0012">Acyltransferase</keyword>
<dbReference type="GO" id="GO:0004144">
    <property type="term" value="F:diacylglycerol O-acyltransferase activity"/>
    <property type="evidence" value="ECO:0007669"/>
    <property type="project" value="UniProtKB-ARBA"/>
</dbReference>
<feature type="transmembrane region" description="Helical" evidence="11">
    <location>
        <begin position="7"/>
        <end position="28"/>
    </location>
</feature>
<dbReference type="InterPro" id="IPR007130">
    <property type="entry name" value="DAGAT"/>
</dbReference>
<keyword evidence="3" id="KW-0444">Lipid biosynthesis</keyword>
<keyword evidence="7 11" id="KW-1133">Transmembrane helix</keyword>
<dbReference type="Proteomes" id="UP001190700">
    <property type="component" value="Unassembled WGS sequence"/>
</dbReference>
<dbReference type="GO" id="GO:0019432">
    <property type="term" value="P:triglyceride biosynthetic process"/>
    <property type="evidence" value="ECO:0007669"/>
    <property type="project" value="TreeGrafter"/>
</dbReference>
<evidence type="ECO:0000256" key="8">
    <source>
        <dbReference type="ARBA" id="ARBA00023098"/>
    </source>
</evidence>
<evidence type="ECO:0000313" key="13">
    <source>
        <dbReference type="Proteomes" id="UP001190700"/>
    </source>
</evidence>
<keyword evidence="6 11" id="KW-0256">Endoplasmic reticulum</keyword>
<evidence type="ECO:0000256" key="7">
    <source>
        <dbReference type="ARBA" id="ARBA00022989"/>
    </source>
</evidence>
<evidence type="ECO:0000256" key="2">
    <source>
        <dbReference type="ARBA" id="ARBA00005420"/>
    </source>
</evidence>
<dbReference type="GO" id="GO:0005789">
    <property type="term" value="C:endoplasmic reticulum membrane"/>
    <property type="evidence" value="ECO:0007669"/>
    <property type="project" value="UniProtKB-SubCell"/>
</dbReference>
<evidence type="ECO:0000256" key="10">
    <source>
        <dbReference type="ARBA" id="ARBA00023315"/>
    </source>
</evidence>
<comment type="subcellular location">
    <subcellularLocation>
        <location evidence="1 11">Endoplasmic reticulum membrane</location>
        <topology evidence="1 11">Multi-pass membrane protein</topology>
    </subcellularLocation>
</comment>
<evidence type="ECO:0000256" key="9">
    <source>
        <dbReference type="ARBA" id="ARBA00023136"/>
    </source>
</evidence>
<dbReference type="EC" id="2.3.1.-" evidence="11"/>
<comment type="similarity">
    <text evidence="2 11">Belongs to the diacylglycerol acyltransferase family.</text>
</comment>
<evidence type="ECO:0000313" key="12">
    <source>
        <dbReference type="EMBL" id="KAK3287817.1"/>
    </source>
</evidence>
<evidence type="ECO:0000256" key="5">
    <source>
        <dbReference type="ARBA" id="ARBA00022692"/>
    </source>
</evidence>
<evidence type="ECO:0000256" key="1">
    <source>
        <dbReference type="ARBA" id="ARBA00004477"/>
    </source>
</evidence>
<evidence type="ECO:0000256" key="11">
    <source>
        <dbReference type="RuleBase" id="RU367023"/>
    </source>
</evidence>
<organism evidence="12 13">
    <name type="scientific">Cymbomonas tetramitiformis</name>
    <dbReference type="NCBI Taxonomy" id="36881"/>
    <lineage>
        <taxon>Eukaryota</taxon>
        <taxon>Viridiplantae</taxon>
        <taxon>Chlorophyta</taxon>
        <taxon>Pyramimonadophyceae</taxon>
        <taxon>Pyramimonadales</taxon>
        <taxon>Pyramimonadaceae</taxon>
        <taxon>Cymbomonas</taxon>
    </lineage>
</organism>
<proteinExistence type="inferred from homology"/>
<keyword evidence="5 11" id="KW-0812">Transmembrane</keyword>
<evidence type="ECO:0000256" key="4">
    <source>
        <dbReference type="ARBA" id="ARBA00022679"/>
    </source>
</evidence>
<evidence type="ECO:0000256" key="6">
    <source>
        <dbReference type="ARBA" id="ARBA00022824"/>
    </source>
</evidence>
<comment type="caution">
    <text evidence="12">The sequence shown here is derived from an EMBL/GenBank/DDBJ whole genome shotgun (WGS) entry which is preliminary data.</text>
</comment>